<dbReference type="Proteomes" id="UP000177029">
    <property type="component" value="Unassembled WGS sequence"/>
</dbReference>
<evidence type="ECO:0000313" key="2">
    <source>
        <dbReference type="Proteomes" id="UP000177029"/>
    </source>
</evidence>
<name>A0A1F8DVJ9_9BACT</name>
<dbReference type="EMBL" id="MGIP01000006">
    <property type="protein sequence ID" value="OGM91805.1"/>
    <property type="molecule type" value="Genomic_DNA"/>
</dbReference>
<reference evidence="1 2" key="1">
    <citation type="journal article" date="2016" name="Nat. Commun.">
        <title>Thousands of microbial genomes shed light on interconnected biogeochemical processes in an aquifer system.</title>
        <authorList>
            <person name="Anantharaman K."/>
            <person name="Brown C.T."/>
            <person name="Hug L.A."/>
            <person name="Sharon I."/>
            <person name="Castelle C.J."/>
            <person name="Probst A.J."/>
            <person name="Thomas B.C."/>
            <person name="Singh A."/>
            <person name="Wilkins M.J."/>
            <person name="Karaoz U."/>
            <person name="Brodie E.L."/>
            <person name="Williams K.H."/>
            <person name="Hubbard S.S."/>
            <person name="Banfield J.F."/>
        </authorList>
    </citation>
    <scope>NUCLEOTIDE SEQUENCE [LARGE SCALE GENOMIC DNA]</scope>
</reference>
<organism evidence="1 2">
    <name type="scientific">Candidatus Wolfebacteria bacterium RIFCSPHIGHO2_01_FULL_48_22</name>
    <dbReference type="NCBI Taxonomy" id="1802555"/>
    <lineage>
        <taxon>Bacteria</taxon>
        <taxon>Candidatus Wolfeibacteriota</taxon>
    </lineage>
</organism>
<gene>
    <name evidence="1" type="ORF">A2755_00430</name>
</gene>
<evidence type="ECO:0000313" key="1">
    <source>
        <dbReference type="EMBL" id="OGM91805.1"/>
    </source>
</evidence>
<protein>
    <submittedName>
        <fullName evidence="1">Uncharacterized protein</fullName>
    </submittedName>
</protein>
<sequence length="234" mass="27321">MRNFIQKEKKEKAFGLRMEGKSYGEIRELLGIKSKGTLSYWFKNLKLDDYAKERLRKNTELAQARGLFRFNQERTKRIQIENKISYEAAKKEIKTLKRSELFLLGVALYWGEGAKIREKMNCYRLEISNTDPNLIKLFLRFIREVLNVDEGKIRAGIQIHKNIGESEVRRFWAEKTKLRADSFFITNQASSASRFKRPKNFLPHGTAVVRVNGRQLAYKMKGYIDALSAQDSGK</sequence>
<comment type="caution">
    <text evidence="1">The sequence shown here is derived from an EMBL/GenBank/DDBJ whole genome shotgun (WGS) entry which is preliminary data.</text>
</comment>
<proteinExistence type="predicted"/>
<accession>A0A1F8DVJ9</accession>
<dbReference type="AlphaFoldDB" id="A0A1F8DVJ9"/>